<dbReference type="CDD" id="cd05325">
    <property type="entry name" value="carb_red_sniffer_like_SDR_c"/>
    <property type="match status" value="1"/>
</dbReference>
<comment type="catalytic activity">
    <reaction evidence="8">
        <text>[(1-&gt;4)-beta-D-glucosyl]n+m + reduced acceptor + O2 = 4-dehydro-beta-D-glucosyl-[(1-&gt;4)-beta-D-glucosyl]n-1 + [(1-&gt;4)-beta-D-glucosyl]m + acceptor + H2O.</text>
        <dbReference type="EC" id="1.14.99.56"/>
    </reaction>
</comment>
<comment type="subcellular location">
    <subcellularLocation>
        <location evidence="1 8">Secreted</location>
    </subcellularLocation>
</comment>
<keyword evidence="6 8" id="KW-0624">Polysaccharide degradation</keyword>
<organism evidence="11 12">
    <name type="scientific">Rhizoctonia solani</name>
    <dbReference type="NCBI Taxonomy" id="456999"/>
    <lineage>
        <taxon>Eukaryota</taxon>
        <taxon>Fungi</taxon>
        <taxon>Dikarya</taxon>
        <taxon>Basidiomycota</taxon>
        <taxon>Agaricomycotina</taxon>
        <taxon>Agaricomycetes</taxon>
        <taxon>Cantharellales</taxon>
        <taxon>Ceratobasidiaceae</taxon>
        <taxon>Rhizoctonia</taxon>
    </lineage>
</organism>
<dbReference type="Pfam" id="PF03443">
    <property type="entry name" value="AA9"/>
    <property type="match status" value="1"/>
</dbReference>
<dbReference type="Gene3D" id="2.70.50.70">
    <property type="match status" value="1"/>
</dbReference>
<dbReference type="InterPro" id="IPR002347">
    <property type="entry name" value="SDR_fam"/>
</dbReference>
<dbReference type="Gene3D" id="3.40.50.720">
    <property type="entry name" value="NAD(P)-binding Rossmann-like Domain"/>
    <property type="match status" value="1"/>
</dbReference>
<keyword evidence="4 8" id="KW-1015">Disulfide bond</keyword>
<evidence type="ECO:0000313" key="11">
    <source>
        <dbReference type="EMBL" id="CAE6493521.1"/>
    </source>
</evidence>
<comment type="function">
    <text evidence="8">Lytic polysaccharide monooxygenase (LMPO) that depolymerizes crystalline and amorphous polysaccharides via the oxidation of scissile alpha- or beta-(1-4)-glycosidic bonds, yielding C1 and/or C4 oxidation products. Catalysis by LPMOs requires the reduction of the active-site copper from Cu(II) to Cu(I) by a reducing agent and H(2)O(2) or O(2) as a cosubstrate.</text>
</comment>
<name>A0A8H3CS52_9AGAM</name>
<dbReference type="AlphaFoldDB" id="A0A8H3CS52"/>
<evidence type="ECO:0000256" key="3">
    <source>
        <dbReference type="ARBA" id="ARBA00023001"/>
    </source>
</evidence>
<feature type="domain" description="Auxiliary Activity family 9 catalytic" evidence="10">
    <location>
        <begin position="19"/>
        <end position="220"/>
    </location>
</feature>
<keyword evidence="3 8" id="KW-0136">Cellulose degradation</keyword>
<feature type="chain" id="PRO_5034067139" description="AA9 family lytic polysaccharide monooxygenase" evidence="9">
    <location>
        <begin position="19"/>
        <end position="496"/>
    </location>
</feature>
<keyword evidence="9" id="KW-0732">Signal</keyword>
<comment type="domain">
    <text evidence="8">Has a modular structure: an endo-beta-1,4-glucanase catalytic module at the N-terminus, a linker rich in serines and threonines, and a C-terminal carbohydrate-binding module (CBM).</text>
</comment>
<evidence type="ECO:0000256" key="8">
    <source>
        <dbReference type="RuleBase" id="RU368122"/>
    </source>
</evidence>
<evidence type="ECO:0000256" key="2">
    <source>
        <dbReference type="ARBA" id="ARBA00022525"/>
    </source>
</evidence>
<keyword evidence="2 8" id="KW-0964">Secreted</keyword>
<protein>
    <recommendedName>
        <fullName evidence="8">AA9 family lytic polysaccharide monooxygenase</fullName>
        <ecNumber evidence="8">1.14.99.56</ecNumber>
    </recommendedName>
    <alternativeName>
        <fullName evidence="8">Endo-beta-1,4-glucanase</fullName>
    </alternativeName>
    <alternativeName>
        <fullName evidence="8">Glycosyl hydrolase 61 family protein</fullName>
    </alternativeName>
</protein>
<feature type="signal peptide" evidence="9">
    <location>
        <begin position="1"/>
        <end position="18"/>
    </location>
</feature>
<dbReference type="InterPro" id="IPR049892">
    <property type="entry name" value="AA9"/>
</dbReference>
<evidence type="ECO:0000256" key="7">
    <source>
        <dbReference type="ARBA" id="ARBA00044502"/>
    </source>
</evidence>
<dbReference type="GO" id="GO:0030248">
    <property type="term" value="F:cellulose binding"/>
    <property type="evidence" value="ECO:0007669"/>
    <property type="project" value="UniProtKB-UniRule"/>
</dbReference>
<dbReference type="InterPro" id="IPR005103">
    <property type="entry name" value="AA9_LPMO"/>
</dbReference>
<dbReference type="Pfam" id="PF00106">
    <property type="entry name" value="adh_short"/>
    <property type="match status" value="1"/>
</dbReference>
<dbReference type="Proteomes" id="UP000663853">
    <property type="component" value="Unassembled WGS sequence"/>
</dbReference>
<sequence>MRLFSVLTGLLAAASVYAHATVWGVWINGVDQGNGQNQYIRSPPSNYPVKDLNSNAVACNVNNRVVPKTLKVKAGDTVTFEWFHNSRNDDIIAASHKGPVVLYIAPTSSNGTGNVWVKLFQESYNGNWAVDKLIATHGQHSIKIPNIAAGEYLLRPELITLHEADTAYSTNPARGVQLYMSCIQIEVETNGSTLPSGVAFPGAYKYSDPGLVFNLYESSSLSYVVPGPAVWSGSAGGSISQADRDLPHTFQVQFAFVRTMTAAQYLVVGANRGLGLEFVRQLLQRPENRVIATYRDASKLGELNKLSSEKPNIGRLESVQLDMNDDESCKAAVNTVQSKTAFIDVLIINAGINNHIDSLLNQSIDDVAKTFSNNVLGPLRITQHFSPLLNTRRLSKLIFITSAQGSLSRGKTSTTPSYGISKAALNMMGRKLAHELEPSNVAVVLVHPGWVQTDMGGSDAPVTPVQSIGGMLKVIDKVDLKNSGEYWQWDGQSLPW</sequence>
<evidence type="ECO:0000256" key="1">
    <source>
        <dbReference type="ARBA" id="ARBA00004613"/>
    </source>
</evidence>
<dbReference type="PRINTS" id="PR00081">
    <property type="entry name" value="GDHRDH"/>
</dbReference>
<proteinExistence type="inferred from homology"/>
<evidence type="ECO:0000259" key="10">
    <source>
        <dbReference type="Pfam" id="PF03443"/>
    </source>
</evidence>
<dbReference type="PANTHER" id="PTHR33353">
    <property type="entry name" value="PUTATIVE (AFU_ORTHOLOGUE AFUA_1G12560)-RELATED"/>
    <property type="match status" value="1"/>
</dbReference>
<comment type="caution">
    <text evidence="11">The sequence shown here is derived from an EMBL/GenBank/DDBJ whole genome shotgun (WGS) entry which is preliminary data.</text>
</comment>
<evidence type="ECO:0000256" key="6">
    <source>
        <dbReference type="ARBA" id="ARBA00023326"/>
    </source>
</evidence>
<dbReference type="SUPFAM" id="SSF51735">
    <property type="entry name" value="NAD(P)-binding Rossmann-fold domains"/>
    <property type="match status" value="1"/>
</dbReference>
<keyword evidence="5 8" id="KW-0119">Carbohydrate metabolism</keyword>
<accession>A0A8H3CS52</accession>
<evidence type="ECO:0000256" key="9">
    <source>
        <dbReference type="SAM" id="SignalP"/>
    </source>
</evidence>
<dbReference type="GO" id="GO:0008810">
    <property type="term" value="F:cellulase activity"/>
    <property type="evidence" value="ECO:0007669"/>
    <property type="project" value="UniProtKB-UniRule"/>
</dbReference>
<comment type="similarity">
    <text evidence="7">Belongs to the polysaccharide monooxygenase AA9 family.</text>
</comment>
<dbReference type="GO" id="GO:0030245">
    <property type="term" value="P:cellulose catabolic process"/>
    <property type="evidence" value="ECO:0007669"/>
    <property type="project" value="UniProtKB-UniRule"/>
</dbReference>
<dbReference type="EMBL" id="CAJMXA010003323">
    <property type="protein sequence ID" value="CAE6493521.1"/>
    <property type="molecule type" value="Genomic_DNA"/>
</dbReference>
<evidence type="ECO:0000256" key="4">
    <source>
        <dbReference type="ARBA" id="ARBA00023157"/>
    </source>
</evidence>
<gene>
    <name evidence="11" type="ORF">RDB_LOCUS103963</name>
</gene>
<dbReference type="CDD" id="cd21175">
    <property type="entry name" value="LPMO_AA9"/>
    <property type="match status" value="1"/>
</dbReference>
<dbReference type="EC" id="1.14.99.56" evidence="8"/>
<evidence type="ECO:0000313" key="12">
    <source>
        <dbReference type="Proteomes" id="UP000663853"/>
    </source>
</evidence>
<evidence type="ECO:0000256" key="5">
    <source>
        <dbReference type="ARBA" id="ARBA00023277"/>
    </source>
</evidence>
<dbReference type="GO" id="GO:0005576">
    <property type="term" value="C:extracellular region"/>
    <property type="evidence" value="ECO:0007669"/>
    <property type="project" value="UniProtKB-SubCell"/>
</dbReference>
<dbReference type="InterPro" id="IPR036291">
    <property type="entry name" value="NAD(P)-bd_dom_sf"/>
</dbReference>
<reference evidence="11" key="1">
    <citation type="submission" date="2021-01" db="EMBL/GenBank/DDBJ databases">
        <authorList>
            <person name="Kaushik A."/>
        </authorList>
    </citation>
    <scope>NUCLEOTIDE SEQUENCE</scope>
    <source>
        <strain evidence="11">AG6-10EEA</strain>
    </source>
</reference>
<dbReference type="PANTHER" id="PTHR33353:SF17">
    <property type="entry name" value="ENDO-BETA-1,4-GLUCANASE D"/>
    <property type="match status" value="1"/>
</dbReference>